<dbReference type="GO" id="GO:0005737">
    <property type="term" value="C:cytoplasm"/>
    <property type="evidence" value="ECO:0007669"/>
    <property type="project" value="TreeGrafter"/>
</dbReference>
<dbReference type="FunFam" id="3.30.200.20:FF:000180">
    <property type="entry name" value="serine/threonine-protein kinase STY46-like"/>
    <property type="match status" value="1"/>
</dbReference>
<feature type="region of interest" description="Disordered" evidence="5">
    <location>
        <begin position="243"/>
        <end position="267"/>
    </location>
</feature>
<feature type="compositionally biased region" description="Polar residues" evidence="5">
    <location>
        <begin position="243"/>
        <end position="255"/>
    </location>
</feature>
<reference evidence="7" key="1">
    <citation type="submission" date="2023-02" db="EMBL/GenBank/DDBJ databases">
        <title>Genome of toxic invasive species Heracleum sosnowskyi carries increased number of genes despite the absence of recent whole-genome duplications.</title>
        <authorList>
            <person name="Schelkunov M."/>
            <person name="Shtratnikova V."/>
            <person name="Makarenko M."/>
            <person name="Klepikova A."/>
            <person name="Omelchenko D."/>
            <person name="Novikova G."/>
            <person name="Obukhova E."/>
            <person name="Bogdanov V."/>
            <person name="Penin A."/>
            <person name="Logacheva M."/>
        </authorList>
    </citation>
    <scope>NUCLEOTIDE SEQUENCE</scope>
    <source>
        <strain evidence="7">Hsosn_3</strain>
        <tissue evidence="7">Leaf</tissue>
    </source>
</reference>
<dbReference type="Proteomes" id="UP001237642">
    <property type="component" value="Unassembled WGS sequence"/>
</dbReference>
<dbReference type="InterPro" id="IPR001245">
    <property type="entry name" value="Ser-Thr/Tyr_kinase_cat_dom"/>
</dbReference>
<feature type="compositionally biased region" description="Acidic residues" evidence="5">
    <location>
        <begin position="595"/>
        <end position="607"/>
    </location>
</feature>
<evidence type="ECO:0000256" key="2">
    <source>
        <dbReference type="ARBA" id="ARBA00022741"/>
    </source>
</evidence>
<feature type="domain" description="Serine-threonine/tyrosine-protein kinase catalytic" evidence="6">
    <location>
        <begin position="831"/>
        <end position="877"/>
    </location>
</feature>
<feature type="compositionally biased region" description="Basic and acidic residues" evidence="5">
    <location>
        <begin position="491"/>
        <end position="504"/>
    </location>
</feature>
<evidence type="ECO:0000256" key="5">
    <source>
        <dbReference type="SAM" id="MobiDB-lite"/>
    </source>
</evidence>
<dbReference type="Gene3D" id="3.30.200.20">
    <property type="entry name" value="Phosphorylase Kinase, domain 1"/>
    <property type="match status" value="1"/>
</dbReference>
<keyword evidence="3" id="KW-0418">Kinase</keyword>
<dbReference type="PANTHER" id="PTHR23257">
    <property type="entry name" value="SERINE-THREONINE PROTEIN KINASE"/>
    <property type="match status" value="1"/>
</dbReference>
<proteinExistence type="predicted"/>
<feature type="compositionally biased region" description="Low complexity" evidence="5">
    <location>
        <begin position="164"/>
        <end position="176"/>
    </location>
</feature>
<sequence>MAPTNKTMSLTGFTYEKNIFTALVDFENHPESYHKMMKFIKGCKLSYAMLAAPTIYLWKRYGLLQCLTLRTSHSPSISKVFSGKISNWDVVATSILDMIYMMLNDRYYDLGSMILIQLAAKLGHKESRVQNKRVLEDLNRLNLNSTVELRYLPIIEALQVTTTTTPTATSRPLTSLISSATMEAEGSAQVEVRGEGRGENQQNPKNKVGEVSESHPSHLVSSQKDTVVEKELHTSLVASSQKYVTIEKSSQPGTQNKRDTDTSSPKDMLKAYVKRKKAKTTGDAQGTHTVQAKITDFVFAPSQSQVDVTPTPINVESRPHSLNIQIETEAPNSPTLSLDVVMINTSILDSPYLKFLEEPHSEIGGHHLLDDLLDHQSSLPETLVTCVAPQLKSISTDSTLVSTSIATSFLLQWIRFTATIYELVVVETLLGPRAESEHTESERLACSQVKGELENERLTISSSQAKGELEGTTLEGEGEGVRGVSQGEPLMQEKREHERNAGTGDIRMEDTAIASELMNVSDAERERLIQLDYQNELNQINLDAETFTHPEPAYQILAGQGSVEAERTLNLVHTTESMMRAKDAISNLPSTVDGDFEYDSNFGEDSDDSRGGEGGEAGPSTLTELPSWFFSNSYAHNDTKANFVASLQLSQILQQRVNTDDIKVHTDEAKSALERRIDGVDPTTSQKCKQDKLVKDVANLTERMDKATGTIQTLADNKKAENIPVTVYKGRKKKSIEYFAIKSVDKSHKSKILQEDVAVKVLSVQDFSDDQLKEFLREVEIMKCVRHPNVVLFMGAVTKCPHLSIVTEYLPRVNILFAVNQSACNSLAFPFQPEWMAPEFLRGEPSNEKSDVSSYGVILWEFVTLQQPWSGLGPVQVSSEDSNKSIFLLYIAAASVMPPLVLKGNVSPDIEGAWRKDSCRCETESEAKLEDFERQ</sequence>
<keyword evidence="1" id="KW-0808">Transferase</keyword>
<dbReference type="GO" id="GO:0007165">
    <property type="term" value="P:signal transduction"/>
    <property type="evidence" value="ECO:0007669"/>
    <property type="project" value="TreeGrafter"/>
</dbReference>
<evidence type="ECO:0000313" key="8">
    <source>
        <dbReference type="Proteomes" id="UP001237642"/>
    </source>
</evidence>
<evidence type="ECO:0000256" key="4">
    <source>
        <dbReference type="ARBA" id="ARBA00022840"/>
    </source>
</evidence>
<dbReference type="AlphaFoldDB" id="A0AAD8HIZ3"/>
<keyword evidence="8" id="KW-1185">Reference proteome</keyword>
<feature type="region of interest" description="Disordered" evidence="5">
    <location>
        <begin position="595"/>
        <end position="622"/>
    </location>
</feature>
<evidence type="ECO:0000259" key="6">
    <source>
        <dbReference type="Pfam" id="PF07714"/>
    </source>
</evidence>
<dbReference type="EMBL" id="JAUIZM010000008">
    <property type="protein sequence ID" value="KAK1368061.1"/>
    <property type="molecule type" value="Genomic_DNA"/>
</dbReference>
<dbReference type="Pfam" id="PF07714">
    <property type="entry name" value="PK_Tyr_Ser-Thr"/>
    <property type="match status" value="2"/>
</dbReference>
<keyword evidence="4" id="KW-0067">ATP-binding</keyword>
<protein>
    <recommendedName>
        <fullName evidence="6">Serine-threonine/tyrosine-protein kinase catalytic domain-containing protein</fullName>
    </recommendedName>
</protein>
<gene>
    <name evidence="7" type="ORF">POM88_034153</name>
</gene>
<comment type="caution">
    <text evidence="7">The sequence shown here is derived from an EMBL/GenBank/DDBJ whole genome shotgun (WGS) entry which is preliminary data.</text>
</comment>
<organism evidence="7 8">
    <name type="scientific">Heracleum sosnowskyi</name>
    <dbReference type="NCBI Taxonomy" id="360622"/>
    <lineage>
        <taxon>Eukaryota</taxon>
        <taxon>Viridiplantae</taxon>
        <taxon>Streptophyta</taxon>
        <taxon>Embryophyta</taxon>
        <taxon>Tracheophyta</taxon>
        <taxon>Spermatophyta</taxon>
        <taxon>Magnoliopsida</taxon>
        <taxon>eudicotyledons</taxon>
        <taxon>Gunneridae</taxon>
        <taxon>Pentapetalae</taxon>
        <taxon>asterids</taxon>
        <taxon>campanulids</taxon>
        <taxon>Apiales</taxon>
        <taxon>Apiaceae</taxon>
        <taxon>Apioideae</taxon>
        <taxon>apioid superclade</taxon>
        <taxon>Tordylieae</taxon>
        <taxon>Tordyliinae</taxon>
        <taxon>Heracleum</taxon>
    </lineage>
</organism>
<dbReference type="Gene3D" id="1.10.510.10">
    <property type="entry name" value="Transferase(Phosphotransferase) domain 1"/>
    <property type="match status" value="1"/>
</dbReference>
<evidence type="ECO:0000256" key="3">
    <source>
        <dbReference type="ARBA" id="ARBA00022777"/>
    </source>
</evidence>
<dbReference type="GO" id="GO:0004672">
    <property type="term" value="F:protein kinase activity"/>
    <property type="evidence" value="ECO:0007669"/>
    <property type="project" value="InterPro"/>
</dbReference>
<accession>A0AAD8HIZ3</accession>
<feature type="compositionally biased region" description="Basic and acidic residues" evidence="5">
    <location>
        <begin position="207"/>
        <end position="216"/>
    </location>
</feature>
<dbReference type="GO" id="GO:0005524">
    <property type="term" value="F:ATP binding"/>
    <property type="evidence" value="ECO:0007669"/>
    <property type="project" value="UniProtKB-KW"/>
</dbReference>
<feature type="region of interest" description="Disordered" evidence="5">
    <location>
        <begin position="459"/>
        <end position="504"/>
    </location>
</feature>
<feature type="region of interest" description="Disordered" evidence="5">
    <location>
        <begin position="164"/>
        <end position="227"/>
    </location>
</feature>
<dbReference type="InterPro" id="IPR050167">
    <property type="entry name" value="Ser_Thr_protein_kinase"/>
</dbReference>
<name>A0AAD8HIZ3_9APIA</name>
<dbReference type="InterPro" id="IPR011009">
    <property type="entry name" value="Kinase-like_dom_sf"/>
</dbReference>
<keyword evidence="2" id="KW-0547">Nucleotide-binding</keyword>
<evidence type="ECO:0000313" key="7">
    <source>
        <dbReference type="EMBL" id="KAK1368061.1"/>
    </source>
</evidence>
<dbReference type="SUPFAM" id="SSF56112">
    <property type="entry name" value="Protein kinase-like (PK-like)"/>
    <property type="match status" value="1"/>
</dbReference>
<evidence type="ECO:0000256" key="1">
    <source>
        <dbReference type="ARBA" id="ARBA00022679"/>
    </source>
</evidence>
<reference evidence="7" key="2">
    <citation type="submission" date="2023-05" db="EMBL/GenBank/DDBJ databases">
        <authorList>
            <person name="Schelkunov M.I."/>
        </authorList>
    </citation>
    <scope>NUCLEOTIDE SEQUENCE</scope>
    <source>
        <strain evidence="7">Hsosn_3</strain>
        <tissue evidence="7">Leaf</tissue>
    </source>
</reference>
<feature type="domain" description="Serine-threonine/tyrosine-protein kinase catalytic" evidence="6">
    <location>
        <begin position="751"/>
        <end position="816"/>
    </location>
</feature>